<accession>A0A8H4V6T2</accession>
<proteinExistence type="predicted"/>
<feature type="region of interest" description="Disordered" evidence="1">
    <location>
        <begin position="70"/>
        <end position="147"/>
    </location>
</feature>
<evidence type="ECO:0000256" key="1">
    <source>
        <dbReference type="SAM" id="MobiDB-lite"/>
    </source>
</evidence>
<reference evidence="2 3" key="1">
    <citation type="journal article" date="2020" name="Genome Biol. Evol.">
        <title>A new high-quality draft genome assembly of the Chinese cordyceps Ophiocordyceps sinensis.</title>
        <authorList>
            <person name="Shu R."/>
            <person name="Zhang J."/>
            <person name="Meng Q."/>
            <person name="Zhang H."/>
            <person name="Zhou G."/>
            <person name="Li M."/>
            <person name="Wu P."/>
            <person name="Zhao Y."/>
            <person name="Chen C."/>
            <person name="Qin Q."/>
        </authorList>
    </citation>
    <scope>NUCLEOTIDE SEQUENCE [LARGE SCALE GENOMIC DNA]</scope>
    <source>
        <strain evidence="2 3">IOZ07</strain>
    </source>
</reference>
<organism evidence="2 3">
    <name type="scientific">Ophiocordyceps sinensis</name>
    <dbReference type="NCBI Taxonomy" id="72228"/>
    <lineage>
        <taxon>Eukaryota</taxon>
        <taxon>Fungi</taxon>
        <taxon>Dikarya</taxon>
        <taxon>Ascomycota</taxon>
        <taxon>Pezizomycotina</taxon>
        <taxon>Sordariomycetes</taxon>
        <taxon>Hypocreomycetidae</taxon>
        <taxon>Hypocreales</taxon>
        <taxon>Ophiocordycipitaceae</taxon>
        <taxon>Ophiocordyceps</taxon>
    </lineage>
</organism>
<evidence type="ECO:0000313" key="2">
    <source>
        <dbReference type="EMBL" id="KAF4509796.1"/>
    </source>
</evidence>
<evidence type="ECO:0000313" key="3">
    <source>
        <dbReference type="Proteomes" id="UP000557566"/>
    </source>
</evidence>
<gene>
    <name evidence="2" type="ORF">G6O67_003934</name>
</gene>
<sequence>MSGLAGSFPQGSDDESSLAGPSGTTATPGKGKSVASLGNWAEYHFQRQDANHDKLRGELRRISNQMTQLMAIMAAGTGSPATKPTPSSASAPAGQSSSAPPGNSALVPVAATAVPLPSSPPTSSPQPTSGLAALTSEERFKRSNQQA</sequence>
<dbReference type="Proteomes" id="UP000557566">
    <property type="component" value="Unassembled WGS sequence"/>
</dbReference>
<feature type="region of interest" description="Disordered" evidence="1">
    <location>
        <begin position="1"/>
        <end position="34"/>
    </location>
</feature>
<keyword evidence="3" id="KW-1185">Reference proteome</keyword>
<name>A0A8H4V6T2_9HYPO</name>
<dbReference type="EMBL" id="JAAVMX010000004">
    <property type="protein sequence ID" value="KAF4509796.1"/>
    <property type="molecule type" value="Genomic_DNA"/>
</dbReference>
<dbReference type="AlphaFoldDB" id="A0A8H4V6T2"/>
<comment type="caution">
    <text evidence="2">The sequence shown here is derived from an EMBL/GenBank/DDBJ whole genome shotgun (WGS) entry which is preliminary data.</text>
</comment>
<feature type="compositionally biased region" description="Low complexity" evidence="1">
    <location>
        <begin position="74"/>
        <end position="116"/>
    </location>
</feature>
<protein>
    <submittedName>
        <fullName evidence="2">Uncharacterized protein</fullName>
    </submittedName>
</protein>